<name>A0A1S3IHJ7_LINAN</name>
<dbReference type="Pfam" id="PF15860">
    <property type="entry name" value="DUF4728"/>
    <property type="match status" value="1"/>
</dbReference>
<reference evidence="3" key="2">
    <citation type="submission" date="2025-08" db="UniProtKB">
        <authorList>
            <consortium name="RefSeq"/>
        </authorList>
    </citation>
    <scope>IDENTIFICATION</scope>
</reference>
<accession>A0A1S3IHJ7</accession>
<evidence type="ECO:0000313" key="2">
    <source>
        <dbReference type="Proteomes" id="UP000085678"/>
    </source>
</evidence>
<protein>
    <submittedName>
        <fullName evidence="3">Uncharacterized protein LOC106164388</fullName>
    </submittedName>
</protein>
<proteinExistence type="predicted"/>
<feature type="transmembrane region" description="Helical" evidence="1">
    <location>
        <begin position="46"/>
        <end position="69"/>
    </location>
</feature>
<evidence type="ECO:0000313" key="3">
    <source>
        <dbReference type="RefSeq" id="XP_013397735.1"/>
    </source>
</evidence>
<feature type="transmembrane region" description="Helical" evidence="1">
    <location>
        <begin position="107"/>
        <end position="133"/>
    </location>
</feature>
<dbReference type="PANTHER" id="PTHR36694">
    <property type="entry name" value="PASIFLORA 1, ISOFORM A-RELATED"/>
    <property type="match status" value="1"/>
</dbReference>
<dbReference type="InParanoid" id="A0A1S3IHJ7"/>
<keyword evidence="1" id="KW-0472">Membrane</keyword>
<sequence>MQTCCGCWNLLQGSRASGIWTLVAGILNLLWYIYQAASNTRSSISWNTFLGIALLVIWIITSIILLVGLSQSNRYMFLPWLIVTGLICLFQLITLIYFIIVAIVAPIFWITVVIAAIILALNIYAMVCVSFYYQQLVDGGVQPKV</sequence>
<gene>
    <name evidence="3" type="primary">LOC106164388</name>
</gene>
<dbReference type="InterPro" id="IPR031720">
    <property type="entry name" value="DUF4728"/>
</dbReference>
<dbReference type="GeneID" id="106164388"/>
<dbReference type="KEGG" id="lak:106164388"/>
<dbReference type="AlphaFoldDB" id="A0A1S3IHJ7"/>
<feature type="transmembrane region" description="Helical" evidence="1">
    <location>
        <begin position="75"/>
        <end position="100"/>
    </location>
</feature>
<reference evidence="3" key="1">
    <citation type="journal article" date="2015" name="Nat. Commun.">
        <title>The Lingula genome provides insights into brachiopod evolution and the origin of phosphate biomineralization.</title>
        <authorList>
            <person name="Luo Y.J."/>
            <person name="Takeuchi T."/>
            <person name="Koyanagi R."/>
            <person name="Yamada L."/>
            <person name="Kanda M."/>
            <person name="Khalturina M."/>
            <person name="Fujie M."/>
            <person name="Yamasaki S.I."/>
            <person name="Endo K."/>
            <person name="Satoh N."/>
        </authorList>
    </citation>
    <scope>NUCLEOTIDE SEQUENCE</scope>
</reference>
<keyword evidence="1" id="KW-1133">Transmembrane helix</keyword>
<organism evidence="2 3">
    <name type="scientific">Lingula anatina</name>
    <name type="common">Brachiopod</name>
    <name type="synonym">Lingula unguis</name>
    <dbReference type="NCBI Taxonomy" id="7574"/>
    <lineage>
        <taxon>Eukaryota</taxon>
        <taxon>Metazoa</taxon>
        <taxon>Spiralia</taxon>
        <taxon>Lophotrochozoa</taxon>
        <taxon>Brachiopoda</taxon>
        <taxon>Linguliformea</taxon>
        <taxon>Lingulata</taxon>
        <taxon>Lingulida</taxon>
        <taxon>Linguloidea</taxon>
        <taxon>Lingulidae</taxon>
        <taxon>Lingula</taxon>
    </lineage>
</organism>
<keyword evidence="1" id="KW-0812">Transmembrane</keyword>
<dbReference type="Proteomes" id="UP000085678">
    <property type="component" value="Unplaced"/>
</dbReference>
<dbReference type="OrthoDB" id="6572371at2759"/>
<keyword evidence="2" id="KW-1185">Reference proteome</keyword>
<dbReference type="OMA" id="DITCFIV"/>
<dbReference type="PANTHER" id="PTHR36694:SF11">
    <property type="entry name" value="LP21121P-RELATED"/>
    <property type="match status" value="1"/>
</dbReference>
<dbReference type="RefSeq" id="XP_013397735.1">
    <property type="nucleotide sequence ID" value="XM_013542281.2"/>
</dbReference>
<feature type="transmembrane region" description="Helical" evidence="1">
    <location>
        <begin position="18"/>
        <end position="34"/>
    </location>
</feature>
<evidence type="ECO:0000256" key="1">
    <source>
        <dbReference type="SAM" id="Phobius"/>
    </source>
</evidence>